<feature type="compositionally biased region" description="Basic and acidic residues" evidence="5">
    <location>
        <begin position="1"/>
        <end position="11"/>
    </location>
</feature>
<feature type="region of interest" description="Disordered" evidence="5">
    <location>
        <begin position="113"/>
        <end position="296"/>
    </location>
</feature>
<feature type="compositionally biased region" description="Polar residues" evidence="5">
    <location>
        <begin position="127"/>
        <end position="138"/>
    </location>
</feature>
<dbReference type="Proteomes" id="UP000694865">
    <property type="component" value="Unplaced"/>
</dbReference>
<reference evidence="8" key="1">
    <citation type="submission" date="2025-08" db="UniProtKB">
        <authorList>
            <consortium name="RefSeq"/>
        </authorList>
    </citation>
    <scope>IDENTIFICATION</scope>
    <source>
        <tissue evidence="8">Testes</tissue>
    </source>
</reference>
<name>A0ABM0MUC5_SACKO</name>
<dbReference type="PANTHER" id="PTHR48039">
    <property type="entry name" value="RNA-BINDING MOTIF PROTEIN 14B"/>
    <property type="match status" value="1"/>
</dbReference>
<dbReference type="PROSITE" id="PS50102">
    <property type="entry name" value="RRM"/>
    <property type="match status" value="1"/>
</dbReference>
<feature type="region of interest" description="Disordered" evidence="5">
    <location>
        <begin position="1"/>
        <end position="21"/>
    </location>
</feature>
<gene>
    <name evidence="8" type="primary">LOC102801846</name>
</gene>
<proteinExistence type="predicted"/>
<keyword evidence="7" id="KW-1185">Reference proteome</keyword>
<feature type="compositionally biased region" description="Basic and acidic residues" evidence="5">
    <location>
        <begin position="113"/>
        <end position="126"/>
    </location>
</feature>
<feature type="compositionally biased region" description="Basic and acidic residues" evidence="5">
    <location>
        <begin position="207"/>
        <end position="222"/>
    </location>
</feature>
<dbReference type="SMART" id="SM00360">
    <property type="entry name" value="RRM"/>
    <property type="match status" value="1"/>
</dbReference>
<evidence type="ECO:0000256" key="4">
    <source>
        <dbReference type="PROSITE-ProRule" id="PRU00176"/>
    </source>
</evidence>
<evidence type="ECO:0000313" key="7">
    <source>
        <dbReference type="Proteomes" id="UP000694865"/>
    </source>
</evidence>
<feature type="compositionally biased region" description="Polar residues" evidence="5">
    <location>
        <begin position="148"/>
        <end position="167"/>
    </location>
</feature>
<evidence type="ECO:0000256" key="5">
    <source>
        <dbReference type="SAM" id="MobiDB-lite"/>
    </source>
</evidence>
<feature type="compositionally biased region" description="Acidic residues" evidence="5">
    <location>
        <begin position="237"/>
        <end position="277"/>
    </location>
</feature>
<evidence type="ECO:0000256" key="3">
    <source>
        <dbReference type="ARBA" id="ARBA00023242"/>
    </source>
</evidence>
<evidence type="ECO:0000259" key="6">
    <source>
        <dbReference type="PROSITE" id="PS50102"/>
    </source>
</evidence>
<evidence type="ECO:0000256" key="2">
    <source>
        <dbReference type="ARBA" id="ARBA00022884"/>
    </source>
</evidence>
<dbReference type="PANTHER" id="PTHR48039:SF4">
    <property type="entry name" value="RRM DOMAIN-CONTAINING PROTEIN"/>
    <property type="match status" value="1"/>
</dbReference>
<accession>A0ABM0MUC5</accession>
<dbReference type="Gene3D" id="3.30.70.330">
    <property type="match status" value="1"/>
</dbReference>
<dbReference type="RefSeq" id="XP_006823616.1">
    <property type="nucleotide sequence ID" value="XM_006823553.1"/>
</dbReference>
<sequence>TPEVKKIKADTSPRVGRPHTQDTTRTLVVSGIPENATKEDIEKVVKRTNNVEQICFPVEENKQKVAHIRYVRCADAKNAIGRIKGKKFLGRTVAVDWAVPKLKYEDAMKQEKEKAERLKNEKKTETVEQSSNKKNTPKAQKEDKQRSKSSAKNDQNKQIIQKNVKPSKNQKDENSVKSLNKPDNLLKDKAKRTAQTIPENNKIKKQQIKDKKISKPEKKSLIEDDGDKEDGYHSDSDGDVSSECSVDEDDDDVDSDDEDDDDDEEEEEDDDDDDDEEKFSMKPKRPSDASEGKTLFVRYVLS</sequence>
<evidence type="ECO:0000256" key="1">
    <source>
        <dbReference type="ARBA" id="ARBA00004123"/>
    </source>
</evidence>
<feature type="non-terminal residue" evidence="8">
    <location>
        <position position="1"/>
    </location>
</feature>
<dbReference type="SUPFAM" id="SSF54928">
    <property type="entry name" value="RNA-binding domain, RBD"/>
    <property type="match status" value="1"/>
</dbReference>
<keyword evidence="2 4" id="KW-0694">RNA-binding</keyword>
<feature type="domain" description="RRM" evidence="6">
    <location>
        <begin position="25"/>
        <end position="100"/>
    </location>
</feature>
<evidence type="ECO:0000313" key="8">
    <source>
        <dbReference type="RefSeq" id="XP_006823616.1"/>
    </source>
</evidence>
<dbReference type="InterPro" id="IPR000504">
    <property type="entry name" value="RRM_dom"/>
</dbReference>
<organism evidence="7 8">
    <name type="scientific">Saccoglossus kowalevskii</name>
    <name type="common">Acorn worm</name>
    <dbReference type="NCBI Taxonomy" id="10224"/>
    <lineage>
        <taxon>Eukaryota</taxon>
        <taxon>Metazoa</taxon>
        <taxon>Hemichordata</taxon>
        <taxon>Enteropneusta</taxon>
        <taxon>Harrimaniidae</taxon>
        <taxon>Saccoglossus</taxon>
    </lineage>
</organism>
<dbReference type="GeneID" id="102801846"/>
<dbReference type="InterPro" id="IPR035979">
    <property type="entry name" value="RBD_domain_sf"/>
</dbReference>
<protein>
    <submittedName>
        <fullName evidence="8">Glutamic acid-rich protein-like</fullName>
    </submittedName>
</protein>
<comment type="subcellular location">
    <subcellularLocation>
        <location evidence="1">Nucleus</location>
    </subcellularLocation>
</comment>
<dbReference type="InterPro" id="IPR051945">
    <property type="entry name" value="RRM_MRD1_RNA_proc_ribogen"/>
</dbReference>
<dbReference type="InterPro" id="IPR012677">
    <property type="entry name" value="Nucleotide-bd_a/b_plait_sf"/>
</dbReference>
<keyword evidence="3" id="KW-0539">Nucleus</keyword>
<dbReference type="Pfam" id="PF00076">
    <property type="entry name" value="RRM_1"/>
    <property type="match status" value="1"/>
</dbReference>